<gene>
    <name evidence="15" type="ORF">UFOPK2510_00609</name>
    <name evidence="16" type="ORF">UFOPK2718_01003</name>
    <name evidence="17" type="ORF">UFOPK2936_01308</name>
    <name evidence="18" type="ORF">UFOPK3174_01354</name>
    <name evidence="19" type="ORF">UFOPK3328_00678</name>
    <name evidence="20" type="ORF">UFOPK3779_01392</name>
    <name evidence="21" type="ORF">UFOPK3913_01506</name>
    <name evidence="14" type="ORF">UFOPK4107_00337</name>
    <name evidence="22" type="ORF">UFOPK4403_00527</name>
</gene>
<evidence type="ECO:0000313" key="20">
    <source>
        <dbReference type="EMBL" id="CAB4953653.1"/>
    </source>
</evidence>
<dbReference type="EMBL" id="CAEZXO010000003">
    <property type="protein sequence ID" value="CAB4689962.1"/>
    <property type="molecule type" value="Genomic_DNA"/>
</dbReference>
<dbReference type="EMBL" id="CAESAE010000002">
    <property type="protein sequence ID" value="CAB4332664.1"/>
    <property type="molecule type" value="Genomic_DNA"/>
</dbReference>
<dbReference type="InterPro" id="IPR050156">
    <property type="entry name" value="TC-AMP_synthase_SUA5"/>
</dbReference>
<reference evidence="17" key="1">
    <citation type="submission" date="2020-05" db="EMBL/GenBank/DDBJ databases">
        <authorList>
            <person name="Chiriac C."/>
            <person name="Salcher M."/>
            <person name="Ghai R."/>
            <person name="Kavagutti S V."/>
        </authorList>
    </citation>
    <scope>NUCLEOTIDE SEQUENCE</scope>
</reference>
<evidence type="ECO:0000256" key="6">
    <source>
        <dbReference type="ARBA" id="ARBA00022679"/>
    </source>
</evidence>
<accession>A0A6J6WLV6</accession>
<dbReference type="EMBL" id="CAFBQX010000002">
    <property type="protein sequence ID" value="CAB5071089.1"/>
    <property type="molecule type" value="Genomic_DNA"/>
</dbReference>
<evidence type="ECO:0000256" key="10">
    <source>
        <dbReference type="ARBA" id="ARBA00022840"/>
    </source>
</evidence>
<name>A0A6J6WLV6_9ZZZZ</name>
<dbReference type="GO" id="GO:0006450">
    <property type="term" value="P:regulation of translational fidelity"/>
    <property type="evidence" value="ECO:0007669"/>
    <property type="project" value="TreeGrafter"/>
</dbReference>
<evidence type="ECO:0000313" key="15">
    <source>
        <dbReference type="EMBL" id="CAB4689962.1"/>
    </source>
</evidence>
<organism evidence="17">
    <name type="scientific">freshwater metagenome</name>
    <dbReference type="NCBI Taxonomy" id="449393"/>
    <lineage>
        <taxon>unclassified sequences</taxon>
        <taxon>metagenomes</taxon>
        <taxon>ecological metagenomes</taxon>
    </lineage>
</organism>
<evidence type="ECO:0000313" key="14">
    <source>
        <dbReference type="EMBL" id="CAB4332664.1"/>
    </source>
</evidence>
<comment type="similarity">
    <text evidence="2">Belongs to the SUA5 family.</text>
</comment>
<feature type="domain" description="YrdC-like" evidence="13">
    <location>
        <begin position="15"/>
        <end position="208"/>
    </location>
</feature>
<keyword evidence="6" id="KW-0808">Transferase</keyword>
<dbReference type="InterPro" id="IPR006070">
    <property type="entry name" value="Sua5-like_dom"/>
</dbReference>
<sequence>MNGASNSQILSDCSADTLAVAAKALKEGALVAFPTETVYGLGADASNESAVARIYEAKGRPADHPLIVHIASMEDISLWSKEIPIYAISLARDFWPGPMTLVLSRSEIAKDFITGGQESVALRVPAHSIALGLLRAFRSQGGFGIAAPSANRFGQVSPTTAEAVEDEIGIHLASKDYILDGGPSMVGVESTIIDCTKELPRILRPGAITVEMIEESTGLKVVKDSTTEIRVSGSLENHYSPKARITLDALAEQGEGFIAPSSISTPKGAIRLASPKSVDDYARDLYAALRAADAQGIATIAVIQPEGDGLALAIRDRLLRASRGR</sequence>
<dbReference type="GO" id="GO:0061710">
    <property type="term" value="F:L-threonylcarbamoyladenylate synthase"/>
    <property type="evidence" value="ECO:0007669"/>
    <property type="project" value="UniProtKB-EC"/>
</dbReference>
<dbReference type="EMBL" id="CAEZZW010000007">
    <property type="protein sequence ID" value="CAB4786201.1"/>
    <property type="molecule type" value="Genomic_DNA"/>
</dbReference>
<comment type="subcellular location">
    <subcellularLocation>
        <location evidence="1">Cytoplasm</location>
    </subcellularLocation>
</comment>
<dbReference type="InterPro" id="IPR005145">
    <property type="entry name" value="Sua5_C"/>
</dbReference>
<evidence type="ECO:0000256" key="9">
    <source>
        <dbReference type="ARBA" id="ARBA00022741"/>
    </source>
</evidence>
<keyword evidence="5" id="KW-0963">Cytoplasm</keyword>
<dbReference type="EMBL" id="CAFBOC010000025">
    <property type="protein sequence ID" value="CAB4986446.1"/>
    <property type="molecule type" value="Genomic_DNA"/>
</dbReference>
<dbReference type="GO" id="GO:0000049">
    <property type="term" value="F:tRNA binding"/>
    <property type="evidence" value="ECO:0007669"/>
    <property type="project" value="TreeGrafter"/>
</dbReference>
<dbReference type="GO" id="GO:0003725">
    <property type="term" value="F:double-stranded RNA binding"/>
    <property type="evidence" value="ECO:0007669"/>
    <property type="project" value="InterPro"/>
</dbReference>
<dbReference type="Gene3D" id="3.90.870.10">
    <property type="entry name" value="DHBP synthase"/>
    <property type="match status" value="1"/>
</dbReference>
<evidence type="ECO:0000256" key="7">
    <source>
        <dbReference type="ARBA" id="ARBA00022694"/>
    </source>
</evidence>
<evidence type="ECO:0000256" key="8">
    <source>
        <dbReference type="ARBA" id="ARBA00022695"/>
    </source>
</evidence>
<dbReference type="EMBL" id="CAEZYM010000009">
    <property type="protein sequence ID" value="CAB4727333.1"/>
    <property type="molecule type" value="Genomic_DNA"/>
</dbReference>
<dbReference type="PANTHER" id="PTHR17490:SF16">
    <property type="entry name" value="THREONYLCARBAMOYL-AMP SYNTHASE"/>
    <property type="match status" value="1"/>
</dbReference>
<keyword evidence="7" id="KW-0819">tRNA processing</keyword>
<evidence type="ECO:0000313" key="21">
    <source>
        <dbReference type="EMBL" id="CAB4986446.1"/>
    </source>
</evidence>
<evidence type="ECO:0000256" key="11">
    <source>
        <dbReference type="ARBA" id="ARBA00029774"/>
    </source>
</evidence>
<keyword evidence="9" id="KW-0547">Nucleotide-binding</keyword>
<keyword evidence="10" id="KW-0067">ATP-binding</keyword>
<dbReference type="PROSITE" id="PS51163">
    <property type="entry name" value="YRDC"/>
    <property type="match status" value="1"/>
</dbReference>
<evidence type="ECO:0000256" key="5">
    <source>
        <dbReference type="ARBA" id="ARBA00022490"/>
    </source>
</evidence>
<dbReference type="EC" id="2.7.7.87" evidence="3"/>
<dbReference type="Pfam" id="PF03481">
    <property type="entry name" value="Sua5_C"/>
    <property type="match status" value="1"/>
</dbReference>
<proteinExistence type="inferred from homology"/>
<dbReference type="EMBL" id="CAFABH010000031">
    <property type="protein sequence ID" value="CAB4832590.1"/>
    <property type="molecule type" value="Genomic_DNA"/>
</dbReference>
<dbReference type="InterPro" id="IPR017945">
    <property type="entry name" value="DHBP_synth_RibB-like_a/b_dom"/>
</dbReference>
<dbReference type="GO" id="GO:0005524">
    <property type="term" value="F:ATP binding"/>
    <property type="evidence" value="ECO:0007669"/>
    <property type="project" value="UniProtKB-KW"/>
</dbReference>
<dbReference type="GO" id="GO:0008033">
    <property type="term" value="P:tRNA processing"/>
    <property type="evidence" value="ECO:0007669"/>
    <property type="project" value="UniProtKB-KW"/>
</dbReference>
<keyword evidence="8" id="KW-0548">Nucleotidyltransferase</keyword>
<evidence type="ECO:0000313" key="17">
    <source>
        <dbReference type="EMBL" id="CAB4786201.1"/>
    </source>
</evidence>
<dbReference type="PANTHER" id="PTHR17490">
    <property type="entry name" value="SUA5"/>
    <property type="match status" value="1"/>
</dbReference>
<evidence type="ECO:0000313" key="16">
    <source>
        <dbReference type="EMBL" id="CAB4727333.1"/>
    </source>
</evidence>
<evidence type="ECO:0000313" key="22">
    <source>
        <dbReference type="EMBL" id="CAB5071089.1"/>
    </source>
</evidence>
<evidence type="ECO:0000256" key="12">
    <source>
        <dbReference type="ARBA" id="ARBA00048366"/>
    </source>
</evidence>
<dbReference type="GO" id="GO:0005737">
    <property type="term" value="C:cytoplasm"/>
    <property type="evidence" value="ECO:0007669"/>
    <property type="project" value="UniProtKB-SubCell"/>
</dbReference>
<dbReference type="SUPFAM" id="SSF55821">
    <property type="entry name" value="YrdC/RibB"/>
    <property type="match status" value="1"/>
</dbReference>
<dbReference type="InterPro" id="IPR038385">
    <property type="entry name" value="Sua5/YwlC_C"/>
</dbReference>
<dbReference type="InterPro" id="IPR010923">
    <property type="entry name" value="T(6)A37_SUA5"/>
</dbReference>
<evidence type="ECO:0000256" key="3">
    <source>
        <dbReference type="ARBA" id="ARBA00012584"/>
    </source>
</evidence>
<evidence type="ECO:0000259" key="13">
    <source>
        <dbReference type="PROSITE" id="PS51163"/>
    </source>
</evidence>
<dbReference type="Pfam" id="PF01300">
    <property type="entry name" value="Sua5_yciO_yrdC"/>
    <property type="match status" value="1"/>
</dbReference>
<evidence type="ECO:0000256" key="2">
    <source>
        <dbReference type="ARBA" id="ARBA00007663"/>
    </source>
</evidence>
<evidence type="ECO:0000313" key="18">
    <source>
        <dbReference type="EMBL" id="CAB4832590.1"/>
    </source>
</evidence>
<dbReference type="AlphaFoldDB" id="A0A6J6WLV6"/>
<dbReference type="EMBL" id="CAFBNH010000010">
    <property type="protein sequence ID" value="CAB4953653.1"/>
    <property type="molecule type" value="Genomic_DNA"/>
</dbReference>
<evidence type="ECO:0000313" key="19">
    <source>
        <dbReference type="EMBL" id="CAB4864527.1"/>
    </source>
</evidence>
<dbReference type="PIRSF" id="PIRSF004930">
    <property type="entry name" value="Tln_factor_SUA5"/>
    <property type="match status" value="1"/>
</dbReference>
<protein>
    <recommendedName>
        <fullName evidence="4">Threonylcarbamoyl-AMP synthase</fullName>
        <ecNumber evidence="3">2.7.7.87</ecNumber>
    </recommendedName>
    <alternativeName>
        <fullName evidence="11">L-threonylcarbamoyladenylate synthase</fullName>
    </alternativeName>
</protein>
<evidence type="ECO:0000256" key="1">
    <source>
        <dbReference type="ARBA" id="ARBA00004496"/>
    </source>
</evidence>
<dbReference type="EMBL" id="CAFBLD010000004">
    <property type="protein sequence ID" value="CAB4864527.1"/>
    <property type="molecule type" value="Genomic_DNA"/>
</dbReference>
<evidence type="ECO:0000256" key="4">
    <source>
        <dbReference type="ARBA" id="ARBA00015492"/>
    </source>
</evidence>
<dbReference type="NCBIfam" id="TIGR00057">
    <property type="entry name" value="L-threonylcarbamoyladenylate synthase"/>
    <property type="match status" value="1"/>
</dbReference>
<comment type="catalytic activity">
    <reaction evidence="12">
        <text>L-threonine + hydrogencarbonate + ATP = L-threonylcarbamoyladenylate + diphosphate + H2O</text>
        <dbReference type="Rhea" id="RHEA:36407"/>
        <dbReference type="ChEBI" id="CHEBI:15377"/>
        <dbReference type="ChEBI" id="CHEBI:17544"/>
        <dbReference type="ChEBI" id="CHEBI:30616"/>
        <dbReference type="ChEBI" id="CHEBI:33019"/>
        <dbReference type="ChEBI" id="CHEBI:57926"/>
        <dbReference type="ChEBI" id="CHEBI:73682"/>
        <dbReference type="EC" id="2.7.7.87"/>
    </reaction>
</comment>
<dbReference type="Gene3D" id="3.40.50.11030">
    <property type="entry name" value="Threonylcarbamoyl-AMP synthase, C-terminal domain"/>
    <property type="match status" value="1"/>
</dbReference>